<feature type="transmembrane region" description="Helical" evidence="1">
    <location>
        <begin position="7"/>
        <end position="26"/>
    </location>
</feature>
<reference evidence="3" key="1">
    <citation type="submission" date="2014-09" db="EMBL/GenBank/DDBJ databases">
        <authorList>
            <person name="Sharma Rahul"/>
            <person name="Thines Marco"/>
        </authorList>
    </citation>
    <scope>NUCLEOTIDE SEQUENCE [LARGE SCALE GENOMIC DNA]</scope>
</reference>
<evidence type="ECO:0000313" key="3">
    <source>
        <dbReference type="Proteomes" id="UP000054928"/>
    </source>
</evidence>
<dbReference type="AlphaFoldDB" id="A0A0P1AFR5"/>
<dbReference type="OrthoDB" id="206865at2759"/>
<keyword evidence="1" id="KW-0812">Transmembrane</keyword>
<dbReference type="EMBL" id="CCYD01000428">
    <property type="protein sequence ID" value="CEG39367.1"/>
    <property type="molecule type" value="Genomic_DNA"/>
</dbReference>
<evidence type="ECO:0000313" key="2">
    <source>
        <dbReference type="EMBL" id="CEG39367.1"/>
    </source>
</evidence>
<keyword evidence="1" id="KW-0472">Membrane</keyword>
<dbReference type="Proteomes" id="UP000054928">
    <property type="component" value="Unassembled WGS sequence"/>
</dbReference>
<organism evidence="2 3">
    <name type="scientific">Plasmopara halstedii</name>
    <name type="common">Downy mildew of sunflower</name>
    <dbReference type="NCBI Taxonomy" id="4781"/>
    <lineage>
        <taxon>Eukaryota</taxon>
        <taxon>Sar</taxon>
        <taxon>Stramenopiles</taxon>
        <taxon>Oomycota</taxon>
        <taxon>Peronosporomycetes</taxon>
        <taxon>Peronosporales</taxon>
        <taxon>Peronosporaceae</taxon>
        <taxon>Plasmopara</taxon>
    </lineage>
</organism>
<keyword evidence="3" id="KW-1185">Reference proteome</keyword>
<evidence type="ECO:0000256" key="1">
    <source>
        <dbReference type="SAM" id="Phobius"/>
    </source>
</evidence>
<dbReference type="GeneID" id="36404673"/>
<accession>A0A0P1AFR5</accession>
<keyword evidence="1" id="KW-1133">Transmembrane helix</keyword>
<name>A0A0P1AFR5_PLAHL</name>
<protein>
    <submittedName>
        <fullName evidence="2">Uncharacterized protein</fullName>
    </submittedName>
</protein>
<dbReference type="RefSeq" id="XP_024575736.1">
    <property type="nucleotide sequence ID" value="XM_024724906.1"/>
</dbReference>
<sequence length="228" mass="26348">MFLQRDLCVVSLLPFFYVIAIFAQLYSINVFASITPRTYFSNVRTPQLPNDPIIIDAANFAVSQLRTLSDSGIYTTLTLAKIHAAATELGDFHYVIHLQITLTSPHFRSKRKEESFDLMVLESKPYVKDKDSDILDTTRSIAIDRFPEMDENAIERFWVNMMEERRQQRRDLFEKWEKEENLSGRTEEKKAMNPFVEMKALPHNEPLLSSSKISNRCAASTKMSCNPL</sequence>
<proteinExistence type="predicted"/>